<organism evidence="5 6">
    <name type="scientific">Reticulibacter mediterranei</name>
    <dbReference type="NCBI Taxonomy" id="2778369"/>
    <lineage>
        <taxon>Bacteria</taxon>
        <taxon>Bacillati</taxon>
        <taxon>Chloroflexota</taxon>
        <taxon>Ktedonobacteria</taxon>
        <taxon>Ktedonobacterales</taxon>
        <taxon>Reticulibacteraceae</taxon>
        <taxon>Reticulibacter</taxon>
    </lineage>
</organism>
<protein>
    <submittedName>
        <fullName evidence="5">Sugar ABC transporter substrate-binding protein</fullName>
    </submittedName>
</protein>
<keyword evidence="3" id="KW-0813">Transport</keyword>
<dbReference type="CDD" id="cd13585">
    <property type="entry name" value="PBP2_TMBP_like"/>
    <property type="match status" value="1"/>
</dbReference>
<dbReference type="SUPFAM" id="SSF53850">
    <property type="entry name" value="Periplasmic binding protein-like II"/>
    <property type="match status" value="1"/>
</dbReference>
<keyword evidence="4" id="KW-0732">Signal</keyword>
<evidence type="ECO:0000256" key="1">
    <source>
        <dbReference type="ARBA" id="ARBA00004196"/>
    </source>
</evidence>
<keyword evidence="6" id="KW-1185">Reference proteome</keyword>
<dbReference type="InterPro" id="IPR006059">
    <property type="entry name" value="SBP"/>
</dbReference>
<comment type="similarity">
    <text evidence="2">Belongs to the bacterial solute-binding protein 1 family.</text>
</comment>
<dbReference type="Proteomes" id="UP000597444">
    <property type="component" value="Unassembled WGS sequence"/>
</dbReference>
<evidence type="ECO:0000256" key="3">
    <source>
        <dbReference type="ARBA" id="ARBA00022448"/>
    </source>
</evidence>
<dbReference type="PANTHER" id="PTHR43649:SF31">
    <property type="entry name" value="SN-GLYCEROL-3-PHOSPHATE-BINDING PERIPLASMIC PROTEIN UGPB"/>
    <property type="match status" value="1"/>
</dbReference>
<dbReference type="Gene3D" id="3.40.190.10">
    <property type="entry name" value="Periplasmic binding protein-like II"/>
    <property type="match status" value="1"/>
</dbReference>
<sequence>MQSCTCNGLHRTARATQMRSRRSYPHPAQHSRTLQLFTLALLSILLLLAISACGGSQAQSGGKVNLTYALWDSNEQVGYQKSIDVFEKQHPNIKVTIQQTDYDQYWQKLDTQIAAGAAPDIFWNDLTYFPHYVVQNQLMDVTPLMEKDKLDTSIYYPALLKQYTYQGKYYGLPKDWDTIAIFYNKSLFQKQNITVPKELIWNPTDGGSFVKLAQQLTVDKSGLHPDQSGFNAGSTSQYGFISANLNQEIYWNYMAMNGGSFMDKPFGQHFLYNQPANIQALQYLVDLISKWHVSPPASETNNSGDAMTQLFARGKVAMIETGSWNVSYLSKQVNFPFGIMELPAGPKGRISVLNGLADSIYTKTAHPQEAWELFKWLASTQSQEIVASNGIVWPGVKSAAPLFAAYWKKQNIDVSPFLNEAEGQTVSAPITPVFNEAESKIDDTFNQVWLGQLSVPQGTTKAVQDADNVIQSNGS</sequence>
<comment type="subcellular location">
    <subcellularLocation>
        <location evidence="1">Cell envelope</location>
    </subcellularLocation>
</comment>
<dbReference type="GO" id="GO:0030313">
    <property type="term" value="C:cell envelope"/>
    <property type="evidence" value="ECO:0007669"/>
    <property type="project" value="UniProtKB-SubCell"/>
</dbReference>
<reference evidence="5" key="1">
    <citation type="submission" date="2020-10" db="EMBL/GenBank/DDBJ databases">
        <title>Taxonomic study of unclassified bacteria belonging to the class Ktedonobacteria.</title>
        <authorList>
            <person name="Yabe S."/>
            <person name="Wang C.M."/>
            <person name="Zheng Y."/>
            <person name="Sakai Y."/>
            <person name="Cavaletti L."/>
            <person name="Monciardini P."/>
            <person name="Donadio S."/>
        </authorList>
    </citation>
    <scope>NUCLEOTIDE SEQUENCE</scope>
    <source>
        <strain evidence="5">ID150040</strain>
    </source>
</reference>
<comment type="caution">
    <text evidence="5">The sequence shown here is derived from an EMBL/GenBank/DDBJ whole genome shotgun (WGS) entry which is preliminary data.</text>
</comment>
<accession>A0A8J3IZT5</accession>
<evidence type="ECO:0000256" key="4">
    <source>
        <dbReference type="ARBA" id="ARBA00022729"/>
    </source>
</evidence>
<gene>
    <name evidence="5" type="ORF">KSF_098250</name>
</gene>
<evidence type="ECO:0000256" key="2">
    <source>
        <dbReference type="ARBA" id="ARBA00008520"/>
    </source>
</evidence>
<dbReference type="EMBL" id="BNJK01000002">
    <property type="protein sequence ID" value="GHO99777.1"/>
    <property type="molecule type" value="Genomic_DNA"/>
</dbReference>
<proteinExistence type="inferred from homology"/>
<evidence type="ECO:0000313" key="5">
    <source>
        <dbReference type="EMBL" id="GHO99777.1"/>
    </source>
</evidence>
<dbReference type="RefSeq" id="WP_220210402.1">
    <property type="nucleotide sequence ID" value="NZ_BNJK01000002.1"/>
</dbReference>
<dbReference type="AlphaFoldDB" id="A0A8J3IZT5"/>
<evidence type="ECO:0000313" key="6">
    <source>
        <dbReference type="Proteomes" id="UP000597444"/>
    </source>
</evidence>
<dbReference type="Pfam" id="PF13416">
    <property type="entry name" value="SBP_bac_8"/>
    <property type="match status" value="1"/>
</dbReference>
<dbReference type="PANTHER" id="PTHR43649">
    <property type="entry name" value="ARABINOSE-BINDING PROTEIN-RELATED"/>
    <property type="match status" value="1"/>
</dbReference>
<dbReference type="InterPro" id="IPR050490">
    <property type="entry name" value="Bact_solute-bd_prot1"/>
</dbReference>
<name>A0A8J3IZT5_9CHLR</name>